<dbReference type="SUPFAM" id="SSF55961">
    <property type="entry name" value="Bet v1-like"/>
    <property type="match status" value="1"/>
</dbReference>
<protein>
    <recommendedName>
        <fullName evidence="3">DUF1857-domain-containing protein</fullName>
    </recommendedName>
</protein>
<dbReference type="OrthoDB" id="2320332at2759"/>
<dbReference type="InterPro" id="IPR023393">
    <property type="entry name" value="START-like_dom_sf"/>
</dbReference>
<dbReference type="InterPro" id="IPR015075">
    <property type="entry name" value="AtaL"/>
</dbReference>
<dbReference type="Gene3D" id="3.30.530.20">
    <property type="match status" value="1"/>
</dbReference>
<dbReference type="EMBL" id="CP051139">
    <property type="protein sequence ID" value="QIW95582.1"/>
    <property type="molecule type" value="Genomic_DNA"/>
</dbReference>
<dbReference type="Proteomes" id="UP000503462">
    <property type="component" value="Chromosome 1"/>
</dbReference>
<evidence type="ECO:0000313" key="1">
    <source>
        <dbReference type="EMBL" id="QIW95582.1"/>
    </source>
</evidence>
<dbReference type="AlphaFoldDB" id="A0A6H0XLJ1"/>
<organism evidence="1 2">
    <name type="scientific">Peltaster fructicola</name>
    <dbReference type="NCBI Taxonomy" id="286661"/>
    <lineage>
        <taxon>Eukaryota</taxon>
        <taxon>Fungi</taxon>
        <taxon>Dikarya</taxon>
        <taxon>Ascomycota</taxon>
        <taxon>Pezizomycotina</taxon>
        <taxon>Dothideomycetes</taxon>
        <taxon>Dothideomycetes incertae sedis</taxon>
        <taxon>Peltaster</taxon>
    </lineage>
</organism>
<accession>A0A6H0XLJ1</accession>
<evidence type="ECO:0000313" key="2">
    <source>
        <dbReference type="Proteomes" id="UP000503462"/>
    </source>
</evidence>
<proteinExistence type="predicted"/>
<name>A0A6H0XLJ1_9PEZI</name>
<keyword evidence="2" id="KW-1185">Reference proteome</keyword>
<evidence type="ECO:0008006" key="3">
    <source>
        <dbReference type="Google" id="ProtNLM"/>
    </source>
</evidence>
<sequence>MVTINCAYTEPINPAGTSPALTRKQVWTGLQRKIRRAQDFVPVIKACDVLEDKGNEVIREAHFADGHSVKEVCKSYWPTRVDFHQPDGAVIMNTISDSPSLKDEEMNMTYTFEWRNQDVEEGSEKHKELVAKYRKMAQMAVHSSIEALHKMAAAGELD</sequence>
<reference evidence="1 2" key="1">
    <citation type="journal article" date="2016" name="Sci. Rep.">
        <title>Peltaster fructicola genome reveals evolution from an invasive phytopathogen to an ectophytic parasite.</title>
        <authorList>
            <person name="Xu C."/>
            <person name="Chen H."/>
            <person name="Gleason M.L."/>
            <person name="Xu J.R."/>
            <person name="Liu H."/>
            <person name="Zhang R."/>
            <person name="Sun G."/>
        </authorList>
    </citation>
    <scope>NUCLEOTIDE SEQUENCE [LARGE SCALE GENOMIC DNA]</scope>
    <source>
        <strain evidence="1 2">LNHT1506</strain>
    </source>
</reference>
<gene>
    <name evidence="1" type="ORF">AMS68_001100</name>
</gene>
<dbReference type="CDD" id="cd08863">
    <property type="entry name" value="SRPBCC_DUF1857"/>
    <property type="match status" value="1"/>
</dbReference>
<dbReference type="Pfam" id="PF08982">
    <property type="entry name" value="AtaL"/>
    <property type="match status" value="1"/>
</dbReference>